<protein>
    <submittedName>
        <fullName evidence="2">Uncharacterized protein</fullName>
    </submittedName>
</protein>
<dbReference type="Proteomes" id="UP000054097">
    <property type="component" value="Unassembled WGS sequence"/>
</dbReference>
<dbReference type="EMBL" id="KN824289">
    <property type="protein sequence ID" value="KIM29350.1"/>
    <property type="molecule type" value="Genomic_DNA"/>
</dbReference>
<dbReference type="AlphaFoldDB" id="A0A0C3AXT5"/>
<feature type="region of interest" description="Disordered" evidence="1">
    <location>
        <begin position="1"/>
        <end position="80"/>
    </location>
</feature>
<evidence type="ECO:0000313" key="3">
    <source>
        <dbReference type="Proteomes" id="UP000054097"/>
    </source>
</evidence>
<evidence type="ECO:0000256" key="1">
    <source>
        <dbReference type="SAM" id="MobiDB-lite"/>
    </source>
</evidence>
<keyword evidence="3" id="KW-1185">Reference proteome</keyword>
<sequence length="139" mass="14630">MGYRIDGSQSTIPILSSSASVPSPSPPERDTAVAAAIAANGKPQLGGSNNGGTGSSLNPVTSSVPPTSMPLPSSSAPGEVNTSLVLQENAILRDQVRHLAALQWTGWRRRGLHGDEGRSDNNEPPREYVESDIDEDSRR</sequence>
<organism evidence="2 3">
    <name type="scientific">Serendipita vermifera MAFF 305830</name>
    <dbReference type="NCBI Taxonomy" id="933852"/>
    <lineage>
        <taxon>Eukaryota</taxon>
        <taxon>Fungi</taxon>
        <taxon>Dikarya</taxon>
        <taxon>Basidiomycota</taxon>
        <taxon>Agaricomycotina</taxon>
        <taxon>Agaricomycetes</taxon>
        <taxon>Sebacinales</taxon>
        <taxon>Serendipitaceae</taxon>
        <taxon>Serendipita</taxon>
    </lineage>
</organism>
<gene>
    <name evidence="2" type="ORF">M408DRAFT_23114</name>
</gene>
<dbReference type="STRING" id="933852.A0A0C3AXT5"/>
<feature type="region of interest" description="Disordered" evidence="1">
    <location>
        <begin position="103"/>
        <end position="139"/>
    </location>
</feature>
<feature type="compositionally biased region" description="Acidic residues" evidence="1">
    <location>
        <begin position="130"/>
        <end position="139"/>
    </location>
</feature>
<feature type="compositionally biased region" description="Basic and acidic residues" evidence="1">
    <location>
        <begin position="112"/>
        <end position="129"/>
    </location>
</feature>
<evidence type="ECO:0000313" key="2">
    <source>
        <dbReference type="EMBL" id="KIM29350.1"/>
    </source>
</evidence>
<feature type="compositionally biased region" description="Low complexity" evidence="1">
    <location>
        <begin position="55"/>
        <end position="77"/>
    </location>
</feature>
<proteinExistence type="predicted"/>
<accession>A0A0C3AXT5</accession>
<reference evidence="3" key="2">
    <citation type="submission" date="2015-01" db="EMBL/GenBank/DDBJ databases">
        <title>Evolutionary Origins and Diversification of the Mycorrhizal Mutualists.</title>
        <authorList>
            <consortium name="DOE Joint Genome Institute"/>
            <consortium name="Mycorrhizal Genomics Consortium"/>
            <person name="Kohler A."/>
            <person name="Kuo A."/>
            <person name="Nagy L.G."/>
            <person name="Floudas D."/>
            <person name="Copeland A."/>
            <person name="Barry K.W."/>
            <person name="Cichocki N."/>
            <person name="Veneault-Fourrey C."/>
            <person name="LaButti K."/>
            <person name="Lindquist E.A."/>
            <person name="Lipzen A."/>
            <person name="Lundell T."/>
            <person name="Morin E."/>
            <person name="Murat C."/>
            <person name="Riley R."/>
            <person name="Ohm R."/>
            <person name="Sun H."/>
            <person name="Tunlid A."/>
            <person name="Henrissat B."/>
            <person name="Grigoriev I.V."/>
            <person name="Hibbett D.S."/>
            <person name="Martin F."/>
        </authorList>
    </citation>
    <scope>NUCLEOTIDE SEQUENCE [LARGE SCALE GENOMIC DNA]</scope>
    <source>
        <strain evidence="3">MAFF 305830</strain>
    </source>
</reference>
<name>A0A0C3AXT5_SERVB</name>
<reference evidence="2 3" key="1">
    <citation type="submission" date="2014-04" db="EMBL/GenBank/DDBJ databases">
        <authorList>
            <consortium name="DOE Joint Genome Institute"/>
            <person name="Kuo A."/>
            <person name="Zuccaro A."/>
            <person name="Kohler A."/>
            <person name="Nagy L.G."/>
            <person name="Floudas D."/>
            <person name="Copeland A."/>
            <person name="Barry K.W."/>
            <person name="Cichocki N."/>
            <person name="Veneault-Fourrey C."/>
            <person name="LaButti K."/>
            <person name="Lindquist E.A."/>
            <person name="Lipzen A."/>
            <person name="Lundell T."/>
            <person name="Morin E."/>
            <person name="Murat C."/>
            <person name="Sun H."/>
            <person name="Tunlid A."/>
            <person name="Henrissat B."/>
            <person name="Grigoriev I.V."/>
            <person name="Hibbett D.S."/>
            <person name="Martin F."/>
            <person name="Nordberg H.P."/>
            <person name="Cantor M.N."/>
            <person name="Hua S.X."/>
        </authorList>
    </citation>
    <scope>NUCLEOTIDE SEQUENCE [LARGE SCALE GENOMIC DNA]</scope>
    <source>
        <strain evidence="2 3">MAFF 305830</strain>
    </source>
</reference>
<dbReference type="HOGENOM" id="CLU_1982933_0_0_1"/>